<evidence type="ECO:0000313" key="6">
    <source>
        <dbReference type="Proteomes" id="UP000655225"/>
    </source>
</evidence>
<sequence>MWVEEKSARSSKIHPIFTLCCQSGAVSLPQFLPTPDFLQSLLDNPRFKDHIRTYNSMLSFTSMGGKIDNSVLDGQGPYAFRINGANYHKIGSLLPSPGNKPKFAQLYVHDTENEIQNRIEAVNFKSSPAKIEASVLHGLQCMLDDINPYVKVFRNARDMLTESHIPNLSIRLLESRDGRQYTRPTTNEIAALIIGDGTEDVENRDIIVCTTDGYLKRINERHPSYMPLQYPLLFPYGEDGWRKKIAFTADSIRSRKEVSIREYYAFRLQFRNTEGNTLLHGGRLFQQFVVDTYAAIEQDRLNWVRMNQNVHVIEFQKRGLPHAHILLTLTKDDKLNSPDEINDIISAELPDQHTDPLAYETVVKCMIHGPCGVVNPRSPCMVDGKCSKRYPRKFVKETRIDENGFVIYRRRDDGKSLNINGFDVDNRWVIPYNRDLITKYNAHVNIERCAQTKVIKYLFKYIHKGVDRATVVIEDNSIPHNNNEKQQYKQVDEVKQYLDCRYVSAIESCWRIFDFELQQQYPPVEHLQYHLPNEQFVIFRDSDRIESVMARPGIKDTMLTQWFEVNIAHEDARSLTYAEFPTKWVWNKDGREWTRRKNKFSIGRLYYAHPNSGERYYLRMLLNIVRGSTSYEDIRTINGNVYPSFKAACSALGLLEDDNEWHESLIEASTWATGKQLRNMFCSMLIFSEIKNPLDIWERHWEDLIDDLQSTTRRETGSRAIKVGKMAFLSKRGVSISFIGTQQKCKACEKTVYVVDQLSADGVAYHKACFKCSHCKGTLKGVLCGKPQFEQLFKKTGATQFFMEKSNPIQPNAFGNKEIRNDDVVGNFDIATTNAQIRKLLCCRNLQAIICMINRSIDASRNSFEEAKDNHI</sequence>
<reference evidence="5 6" key="1">
    <citation type="submission" date="2020-04" db="EMBL/GenBank/DDBJ databases">
        <title>Plant Genome Project.</title>
        <authorList>
            <person name="Zhang R.-G."/>
        </authorList>
    </citation>
    <scope>NUCLEOTIDE SEQUENCE [LARGE SCALE GENOMIC DNA]</scope>
    <source>
        <strain evidence="5">YNK0</strain>
        <tissue evidence="5">Leaf</tissue>
    </source>
</reference>
<dbReference type="OMA" id="DKMSRPV"/>
<dbReference type="OrthoDB" id="1930928at2759"/>
<evidence type="ECO:0000256" key="2">
    <source>
        <dbReference type="ARBA" id="ARBA00022833"/>
    </source>
</evidence>
<dbReference type="GO" id="GO:0046872">
    <property type="term" value="F:metal ion binding"/>
    <property type="evidence" value="ECO:0007669"/>
    <property type="project" value="UniProtKB-KW"/>
</dbReference>
<dbReference type="SMART" id="SM00132">
    <property type="entry name" value="LIM"/>
    <property type="match status" value="1"/>
</dbReference>
<keyword evidence="6" id="KW-1185">Reference proteome</keyword>
<dbReference type="PROSITE" id="PS50023">
    <property type="entry name" value="LIM_DOMAIN_2"/>
    <property type="match status" value="1"/>
</dbReference>
<dbReference type="EMBL" id="JABCRI010000019">
    <property type="protein sequence ID" value="KAF8388771.1"/>
    <property type="molecule type" value="Genomic_DNA"/>
</dbReference>
<dbReference type="Proteomes" id="UP000655225">
    <property type="component" value="Unassembled WGS sequence"/>
</dbReference>
<dbReference type="Gene3D" id="2.10.110.10">
    <property type="entry name" value="Cysteine Rich Protein"/>
    <property type="match status" value="1"/>
</dbReference>
<proteinExistence type="predicted"/>
<dbReference type="PROSITE" id="PS00478">
    <property type="entry name" value="LIM_DOMAIN_1"/>
    <property type="match status" value="1"/>
</dbReference>
<dbReference type="InterPro" id="IPR001781">
    <property type="entry name" value="Znf_LIM"/>
</dbReference>
<protein>
    <recommendedName>
        <fullName evidence="4">LIM zinc-binding domain-containing protein</fullName>
    </recommendedName>
</protein>
<organism evidence="5 6">
    <name type="scientific">Tetracentron sinense</name>
    <name type="common">Spur-leaf</name>
    <dbReference type="NCBI Taxonomy" id="13715"/>
    <lineage>
        <taxon>Eukaryota</taxon>
        <taxon>Viridiplantae</taxon>
        <taxon>Streptophyta</taxon>
        <taxon>Embryophyta</taxon>
        <taxon>Tracheophyta</taxon>
        <taxon>Spermatophyta</taxon>
        <taxon>Magnoliopsida</taxon>
        <taxon>Trochodendrales</taxon>
        <taxon>Trochodendraceae</taxon>
        <taxon>Tetracentron</taxon>
    </lineage>
</organism>
<name>A0A835D3K5_TETSI</name>
<keyword evidence="2 3" id="KW-0862">Zinc</keyword>
<keyword evidence="3" id="KW-0440">LIM domain</keyword>
<comment type="caution">
    <text evidence="5">The sequence shown here is derived from an EMBL/GenBank/DDBJ whole genome shotgun (WGS) entry which is preliminary data.</text>
</comment>
<accession>A0A835D3K5</accession>
<evidence type="ECO:0000256" key="1">
    <source>
        <dbReference type="ARBA" id="ARBA00022723"/>
    </source>
</evidence>
<dbReference type="Pfam" id="PF14214">
    <property type="entry name" value="Helitron_like_N"/>
    <property type="match status" value="1"/>
</dbReference>
<dbReference type="InterPro" id="IPR025476">
    <property type="entry name" value="Helitron_helicase-like"/>
</dbReference>
<feature type="domain" description="LIM zinc-binding" evidence="4">
    <location>
        <begin position="743"/>
        <end position="795"/>
    </location>
</feature>
<evidence type="ECO:0000256" key="3">
    <source>
        <dbReference type="PROSITE-ProRule" id="PRU00125"/>
    </source>
</evidence>
<keyword evidence="1 3" id="KW-0479">Metal-binding</keyword>
<dbReference type="SUPFAM" id="SSF57716">
    <property type="entry name" value="Glucocorticoid receptor-like (DNA-binding domain)"/>
    <property type="match status" value="1"/>
</dbReference>
<evidence type="ECO:0000313" key="5">
    <source>
        <dbReference type="EMBL" id="KAF8388771.1"/>
    </source>
</evidence>
<dbReference type="AlphaFoldDB" id="A0A835D3K5"/>
<gene>
    <name evidence="5" type="ORF">HHK36_025451</name>
</gene>
<dbReference type="PANTHER" id="PTHR45786:SF74">
    <property type="entry name" value="ATP-DEPENDENT DNA HELICASE"/>
    <property type="match status" value="1"/>
</dbReference>
<evidence type="ECO:0000259" key="4">
    <source>
        <dbReference type="PROSITE" id="PS50023"/>
    </source>
</evidence>
<dbReference type="PANTHER" id="PTHR45786">
    <property type="entry name" value="DNA BINDING PROTEIN-LIKE"/>
    <property type="match status" value="1"/>
</dbReference>